<feature type="domain" description="Plasmodium falciparum erythrocyte membrane protein-1 N-terminal segment" evidence="5">
    <location>
        <begin position="20"/>
        <end position="55"/>
    </location>
</feature>
<reference evidence="8 9" key="2">
    <citation type="submission" date="2013-02" db="EMBL/GenBank/DDBJ databases">
        <title>The Genome Sequence of Plasmodium falciparum CAMP/Malaysia.</title>
        <authorList>
            <consortium name="The Broad Institute Genome Sequencing Platform"/>
            <consortium name="The Broad Institute Genome Sequencing Center for Infectious Disease"/>
            <person name="Neafsey D."/>
            <person name="Cheeseman I."/>
            <person name="Volkman S."/>
            <person name="Adams J."/>
            <person name="Walker B."/>
            <person name="Young S.K."/>
            <person name="Zeng Q."/>
            <person name="Gargeya S."/>
            <person name="Fitzgerald M."/>
            <person name="Haas B."/>
            <person name="Abouelleil A."/>
            <person name="Alvarado L."/>
            <person name="Arachchi H.M."/>
            <person name="Berlin A.M."/>
            <person name="Chapman S.B."/>
            <person name="Dewar J."/>
            <person name="Goldberg J."/>
            <person name="Griggs A."/>
            <person name="Gujja S."/>
            <person name="Hansen M."/>
            <person name="Howarth C."/>
            <person name="Imamovic A."/>
            <person name="Larimer J."/>
            <person name="McCowan C."/>
            <person name="Murphy C."/>
            <person name="Neiman D."/>
            <person name="Pearson M."/>
            <person name="Priest M."/>
            <person name="Roberts A."/>
            <person name="Saif S."/>
            <person name="Shea T."/>
            <person name="Sisk P."/>
            <person name="Sykes S."/>
            <person name="Wortman J."/>
            <person name="Nusbaum C."/>
            <person name="Birren B."/>
        </authorList>
    </citation>
    <scope>NUCLEOTIDE SEQUENCE [LARGE SCALE GENOMIC DNA]</scope>
    <source>
        <strain evidence="8 9">CAMP/Malaysia</strain>
    </source>
</reference>
<dbReference type="Gene3D" id="1.20.58.830">
    <property type="match status" value="4"/>
</dbReference>
<dbReference type="Pfam" id="PF21807">
    <property type="entry name" value="PfEMP1_CIDRalpha1_dom"/>
    <property type="match status" value="1"/>
</dbReference>
<dbReference type="GO" id="GO:0046789">
    <property type="term" value="F:host cell surface receptor binding"/>
    <property type="evidence" value="ECO:0007669"/>
    <property type="project" value="InterPro"/>
</dbReference>
<dbReference type="OrthoDB" id="379185at2759"/>
<feature type="domain" description="Duffy-binding-like" evidence="3">
    <location>
        <begin position="593"/>
        <end position="736"/>
    </location>
</feature>
<evidence type="ECO:0000256" key="2">
    <source>
        <dbReference type="SAM" id="MobiDB-lite"/>
    </source>
</evidence>
<dbReference type="InterPro" id="IPR054595">
    <property type="entry name" value="DBL_C"/>
</dbReference>
<feature type="domain" description="Duffy-antigen binding" evidence="4">
    <location>
        <begin position="1774"/>
        <end position="1918"/>
    </location>
</feature>
<dbReference type="InterPro" id="IPR004258">
    <property type="entry name" value="DBL"/>
</dbReference>
<dbReference type="SUPFAM" id="SSF140924">
    <property type="entry name" value="Duffy binding domain-like"/>
    <property type="match status" value="5"/>
</dbReference>
<dbReference type="InterPro" id="IPR008602">
    <property type="entry name" value="Duffy-antigen-binding"/>
</dbReference>
<evidence type="ECO:0000313" key="9">
    <source>
        <dbReference type="Proteomes" id="UP000030694"/>
    </source>
</evidence>
<feature type="domain" description="PfEMP1 CIDRalpha1" evidence="6">
    <location>
        <begin position="524"/>
        <end position="581"/>
    </location>
</feature>
<dbReference type="Pfam" id="PF15447">
    <property type="entry name" value="NTS"/>
    <property type="match status" value="1"/>
</dbReference>
<feature type="domain" description="Duffy-binding-like" evidence="7">
    <location>
        <begin position="325"/>
        <end position="482"/>
    </location>
</feature>
<feature type="domain" description="Duffy-antigen binding" evidence="4">
    <location>
        <begin position="129"/>
        <end position="321"/>
    </location>
</feature>
<dbReference type="Gene3D" id="1.20.58.1930">
    <property type="match status" value="1"/>
</dbReference>
<dbReference type="FunFam" id="1.20.58.830:FF:000021">
    <property type="entry name" value="Erythrocyte membrane protein 1, PfEMP1"/>
    <property type="match status" value="2"/>
</dbReference>
<feature type="non-terminal residue" evidence="8">
    <location>
        <position position="1982"/>
    </location>
</feature>
<evidence type="ECO:0008006" key="10">
    <source>
        <dbReference type="Google" id="ProtNLM"/>
    </source>
</evidence>
<name>A0A024XCQ3_PLAFC</name>
<feature type="coiled-coil region" evidence="1">
    <location>
        <begin position="1591"/>
        <end position="1618"/>
    </location>
</feature>
<dbReference type="GO" id="GO:0016020">
    <property type="term" value="C:membrane"/>
    <property type="evidence" value="ECO:0007669"/>
    <property type="project" value="InterPro"/>
</dbReference>
<dbReference type="Pfam" id="PF22672">
    <property type="entry name" value="DBL_C"/>
    <property type="match status" value="1"/>
</dbReference>
<accession>A0A024XCQ3</accession>
<proteinExistence type="predicted"/>
<dbReference type="FunFam" id="1.20.58.1930:FF:000002">
    <property type="entry name" value="Erythrocyte membrane protein 1, PfEMP1"/>
    <property type="match status" value="1"/>
</dbReference>
<dbReference type="Proteomes" id="UP000030694">
    <property type="component" value="Unassembled WGS sequence"/>
</dbReference>
<dbReference type="EMBL" id="KI927486">
    <property type="protein sequence ID" value="ETW62865.1"/>
    <property type="molecule type" value="Genomic_DNA"/>
</dbReference>
<evidence type="ECO:0000259" key="7">
    <source>
        <dbReference type="Pfam" id="PF22672"/>
    </source>
</evidence>
<reference evidence="8 9" key="1">
    <citation type="submission" date="2013-02" db="EMBL/GenBank/DDBJ databases">
        <title>The Genome Annotation of Plasmodium falciparum CAMP/Malaysia.</title>
        <authorList>
            <consortium name="The Broad Institute Genome Sequencing Platform"/>
            <consortium name="The Broad Institute Genome Sequencing Center for Infectious Disease"/>
            <person name="Neafsey D."/>
            <person name="Hoffman S."/>
            <person name="Volkman S."/>
            <person name="Rosenthal P."/>
            <person name="Walker B."/>
            <person name="Young S.K."/>
            <person name="Zeng Q."/>
            <person name="Gargeya S."/>
            <person name="Fitzgerald M."/>
            <person name="Haas B."/>
            <person name="Abouelleil A."/>
            <person name="Allen A.W."/>
            <person name="Alvarado L."/>
            <person name="Arachchi H.M."/>
            <person name="Berlin A.M."/>
            <person name="Chapman S.B."/>
            <person name="Gainer-Dewar J."/>
            <person name="Goldberg J."/>
            <person name="Griggs A."/>
            <person name="Gujja S."/>
            <person name="Hansen M."/>
            <person name="Howarth C."/>
            <person name="Imamovic A."/>
            <person name="Ireland A."/>
            <person name="Larimer J."/>
            <person name="McCowan C."/>
            <person name="Murphy C."/>
            <person name="Pearson M."/>
            <person name="Poon T.W."/>
            <person name="Priest M."/>
            <person name="Roberts A."/>
            <person name="Saif S."/>
            <person name="Shea T."/>
            <person name="Sisk P."/>
            <person name="Sykes S."/>
            <person name="Wortman J."/>
            <person name="Nusbaum C."/>
            <person name="Birren B."/>
        </authorList>
    </citation>
    <scope>NUCLEOTIDE SEQUENCE [LARGE SCALE GENOMIC DNA]</scope>
    <source>
        <strain evidence="8 9">CAMP/Malaysia</strain>
    </source>
</reference>
<keyword evidence="1" id="KW-0175">Coiled coil</keyword>
<organism evidence="8 9">
    <name type="scientific">Plasmodium falciparum (isolate Camp / Malaysia)</name>
    <dbReference type="NCBI Taxonomy" id="5835"/>
    <lineage>
        <taxon>Eukaryota</taxon>
        <taxon>Sar</taxon>
        <taxon>Alveolata</taxon>
        <taxon>Apicomplexa</taxon>
        <taxon>Aconoidasida</taxon>
        <taxon>Haemosporida</taxon>
        <taxon>Plasmodiidae</taxon>
        <taxon>Plasmodium</taxon>
        <taxon>Plasmodium (Laverania)</taxon>
    </lineage>
</organism>
<feature type="domain" description="Duffy-antigen binding" evidence="4">
    <location>
        <begin position="860"/>
        <end position="1044"/>
    </location>
</feature>
<dbReference type="FunFam" id="1.20.58.830:FF:000005">
    <property type="entry name" value="Erythrocyte membrane protein 1, PfEMP1"/>
    <property type="match status" value="1"/>
</dbReference>
<dbReference type="FunFam" id="1.20.1310.20:FF:000003">
    <property type="entry name" value="Erythrocyte membrane protein 1, PfEMP1"/>
    <property type="match status" value="1"/>
</dbReference>
<dbReference type="InterPro" id="IPR029210">
    <property type="entry name" value="PfEMP1_NTS"/>
</dbReference>
<evidence type="ECO:0000259" key="6">
    <source>
        <dbReference type="Pfam" id="PF21807"/>
    </source>
</evidence>
<feature type="region of interest" description="Disordered" evidence="2">
    <location>
        <begin position="1233"/>
        <end position="1255"/>
    </location>
</feature>
<dbReference type="Gene3D" id="1.20.1310.20">
    <property type="entry name" value="Duffy-antigen binding domain"/>
    <property type="match status" value="4"/>
</dbReference>
<evidence type="ECO:0000259" key="3">
    <source>
        <dbReference type="Pfam" id="PF03011"/>
    </source>
</evidence>
<feature type="domain" description="Duffy-antigen binding" evidence="4">
    <location>
        <begin position="1370"/>
        <end position="1553"/>
    </location>
</feature>
<protein>
    <recommendedName>
        <fullName evidence="10">Erythrocyte membrane protein 1</fullName>
    </recommendedName>
</protein>
<feature type="coiled-coil region" evidence="1">
    <location>
        <begin position="391"/>
        <end position="422"/>
    </location>
</feature>
<evidence type="ECO:0000313" key="8">
    <source>
        <dbReference type="EMBL" id="ETW62865.1"/>
    </source>
</evidence>
<evidence type="ECO:0000259" key="4">
    <source>
        <dbReference type="Pfam" id="PF05424"/>
    </source>
</evidence>
<sequence length="1982" mass="229759">MGSQTSKFSKTVVGNETHNSARNVLEGFAKDIKGKASSDAEKHAYSLKGNLKDAKFYNKLFISLDVKKDVPSNPCYLNYVFHTNVWNDRANDRDPCLLRDKERFSNEGEAECGSDKIRGNENNRNDGTACAPYRRRHMCDYNLEFINEQNVLTTHDLLGNVLVMAKSEGESIVKNHPNRGSSEVCTALARSFADIGDIIRGRDMFLGNNETDKEQKVKLEKNLKNIFKKIYEELTKKNGKKQVLKARYKKDEEDGNYYKLREDWWALNREDVWKALTCSADGSEEYFIQSESNKKLFSNSKCGHDENKVLTNLDYVPQYLRWFEEWAEDFCRKKKDKLNKVKEACRGKTDEKYCSHNGYDCTKTIWKKGVLHWSNECTDCSVKCKLYEIWLHNQREAFDKQKEKYEKEINEKNTSRDSTNNSINNIYYEDFYKKYKEKTYNTVDKFINLLNEGRYCNKKEKIEEEVINFTKADEKGTFSRSQYCQVCPDCGVKRDGTKYTHKLDNDPQCVNKLKYEPPWGVKPTEITVLYSGDEEGDISKKLKDFCNNSTNYKGENNQKWECYYKHEKMNKCKMEQNSKKDKDKPKITQFHNFFEFWVTYLLKDTILWNDKFKTCMNNTNITDCNDGCNKHCVCFDKWVKQKEQEWNKIKELLTKEQNMVQQYYHKINYHFQGYFFHVMNKLNNEEAKWKELTQELKKKMDFSKANTGTNDSQDAIKVLLDHLKDNATICKDNNTNEACPSTVDTTENPCVNNTSGGGKHVNVKQIAQYYKRKAYSEANNRSDGLHKLKGKAHEGIYKCGCRRKDFKDKLCRIMIKHSNRNPGQSQGPCYGKDGGNNGVRMKIGTTWHTGSEVKMSHNDLYLPPRRQHICTSNLEKIDVGRVTKKSNVNASFLVHVLLAAKMDAQKINDLYKSQNGKTRLTEENDKATVCRAIRYSFADIGDIIRGKDMWADEKGMGNLKRHLKTVFDNIGKSLKDKGIKTYDNDPNHIKIREDWWEANRHQVWKAMKCHISNLNVTSYNGKSSSHCGYSDHTPLDDYVPQRLRWMTEWAEWYCKVQKEEYDKLKQDCTGCKAKGSGKECWKTDSECSPCKQACEEYKRKIKPWAEQWKVISNTYKKLYKHARVDIAANGGPKTSTAINDNEDKSVIEFLFELYKENGGEIGNPAVARATVNGISTDDTTPTVYSTAEGYIHQEAHISDCKQQHVFCESGGKDKYTFKEVPQEYEQACNCENNTKPPPSTTPSTPNPCVNGGDKTRVGKITSVKDVAEGMQRDALTKMLERSVKEGDKGKSGNSCLVGNIKEAKFGKAAKSSDLDKGKICDLDEHKHTNVQDNKRGYYYKGPCTGKNQERFKIGTQWSFKDNVKKKTHPDAYMPQRREHMCTSNLENLDLSKEGLSNSSIASNSLLGDVLLAAKYEGLNIMNLYLQNNRKNSLNDENDKATVCRAMKYSFADIGDIIRGKDLWDLPDFKKLEGYLVTIFEKIKDELKSKLNGKYEDNSEGKHLELRKDWWEANRDQVWEAMQCPSTTTKPPVTTNCDTTTVTPLVDYIPQRLRWMTEWAEWYCKMQKEEYEKLVRGCGGCRSKGGKCEKECGQCKEKCKEYEQKIKKWEDQWEKISQKYNDLYQQAKLPENSKPTTSGGSKDENDVVAFLSKLQEKNKGSNTIYSTAAGFIHQEAHINDCQKQTQFCNKNSDGSDKNYAFEPYPYDYKEKCNCKDDTRPQEKKKEDVCDMVKELLENNDGTQEIDHCKPKYYPNKQSYPKWNCDTSKIKSEHSGACMPPRRIKLCVIKLQHLSDETPDGLRKAFIKCAAIETFWLWQKYKKDKNGGDAEEKLNSGIIPEEFKRQMFYTFGDYRDLCLDKNIGKDVRDVESKIKDVFQKMKTTTAEQRETWWKTIENDVWDGMLCALSYNTNEIKFKDEVRAKLMNPKNNNTYPNVKFSEPNGATLPTFAQRPQFLRWMTEWGEEFCKKRKEQLKKLEKDCER</sequence>
<dbReference type="Pfam" id="PF05424">
    <property type="entry name" value="Duffy_binding"/>
    <property type="match status" value="4"/>
</dbReference>
<evidence type="ECO:0000256" key="1">
    <source>
        <dbReference type="SAM" id="Coils"/>
    </source>
</evidence>
<gene>
    <name evidence="8" type="ORF">PFMC_01261</name>
</gene>
<dbReference type="InterPro" id="IPR042202">
    <property type="entry name" value="Duffy-ag-bd_sf"/>
</dbReference>
<evidence type="ECO:0000259" key="5">
    <source>
        <dbReference type="Pfam" id="PF15447"/>
    </source>
</evidence>
<dbReference type="InterPro" id="IPR049158">
    <property type="entry name" value="PfEMP1_CIDRalpha1_dom"/>
</dbReference>
<dbReference type="Pfam" id="PF03011">
    <property type="entry name" value="PFEMP"/>
    <property type="match status" value="1"/>
</dbReference>